<name>A0A0C5PCB1_SHIFL</name>
<dbReference type="AlphaFoldDB" id="A0A0C5PCB1"/>
<organism evidence="1">
    <name type="scientific">Shigella flexneri 4c</name>
    <dbReference type="NCBI Taxonomy" id="1617964"/>
    <lineage>
        <taxon>Bacteria</taxon>
        <taxon>Pseudomonadati</taxon>
        <taxon>Pseudomonadota</taxon>
        <taxon>Gammaproteobacteria</taxon>
        <taxon>Enterobacterales</taxon>
        <taxon>Enterobacteriaceae</taxon>
        <taxon>Shigella</taxon>
    </lineage>
</organism>
<dbReference type="EMBL" id="KJ201887">
    <property type="protein sequence ID" value="AJQ17467.1"/>
    <property type="molecule type" value="Genomic_DNA"/>
</dbReference>
<protein>
    <submittedName>
        <fullName evidence="1">Uncharacterized protein</fullName>
    </submittedName>
</protein>
<keyword evidence="1" id="KW-0614">Plasmid</keyword>
<gene>
    <name evidence="1" type="ORF">pSF07201_091</name>
</gene>
<proteinExistence type="predicted"/>
<evidence type="ECO:0000313" key="1">
    <source>
        <dbReference type="EMBL" id="AJQ17467.1"/>
    </source>
</evidence>
<reference evidence="1" key="1">
    <citation type="submission" date="2014-01" db="EMBL/GenBank/DDBJ databases">
        <title>The resistance and spreading mechanisms of plasmid-mediated fluoroquinolone resistance genes.</title>
        <authorList>
            <person name="Pu X.-Y."/>
            <person name="Pan J.-C."/>
            <person name="Zhang W."/>
            <person name="Chen H."/>
            <person name="Zhu C."/>
        </authorList>
    </citation>
    <scope>NUCLEOTIDE SEQUENCE</scope>
    <source>
        <strain evidence="1">072</strain>
        <plasmid evidence="1">pSF07201</plasmid>
    </source>
</reference>
<geneLocation type="plasmid" evidence="1">
    <name>pSF07201</name>
</geneLocation>
<accession>A0A0C5PCB1</accession>
<sequence length="57" mass="6853">MLNYYLTYFHISFGILSYNFPVINSANRWSAAELNDSRSLFNKLSLFFMNNFFQRID</sequence>